<dbReference type="WBParaSite" id="GPUH_0002313801-mRNA-1">
    <property type="protein sequence ID" value="GPUH_0002313801-mRNA-1"/>
    <property type="gene ID" value="GPUH_0002313801"/>
</dbReference>
<dbReference type="EMBL" id="UYRT01096831">
    <property type="protein sequence ID" value="VDN40997.1"/>
    <property type="molecule type" value="Genomic_DNA"/>
</dbReference>
<dbReference type="Proteomes" id="UP000271098">
    <property type="component" value="Unassembled WGS sequence"/>
</dbReference>
<accession>A0A183EQ68</accession>
<dbReference type="AlphaFoldDB" id="A0A183EQ68"/>
<proteinExistence type="predicted"/>
<feature type="compositionally biased region" description="Polar residues" evidence="1">
    <location>
        <begin position="328"/>
        <end position="378"/>
    </location>
</feature>
<gene>
    <name evidence="2" type="ORF">GPUH_LOCUS23109</name>
</gene>
<reference evidence="2 3" key="2">
    <citation type="submission" date="2018-11" db="EMBL/GenBank/DDBJ databases">
        <authorList>
            <consortium name="Pathogen Informatics"/>
        </authorList>
    </citation>
    <scope>NUCLEOTIDE SEQUENCE [LARGE SCALE GENOMIC DNA]</scope>
</reference>
<feature type="region of interest" description="Disordered" evidence="1">
    <location>
        <begin position="319"/>
        <end position="378"/>
    </location>
</feature>
<evidence type="ECO:0000313" key="2">
    <source>
        <dbReference type="EMBL" id="VDN40997.1"/>
    </source>
</evidence>
<reference evidence="4" key="1">
    <citation type="submission" date="2016-06" db="UniProtKB">
        <authorList>
            <consortium name="WormBaseParasite"/>
        </authorList>
    </citation>
    <scope>IDENTIFICATION</scope>
</reference>
<feature type="compositionally biased region" description="Basic residues" evidence="1">
    <location>
        <begin position="1"/>
        <end position="14"/>
    </location>
</feature>
<feature type="region of interest" description="Disordered" evidence="1">
    <location>
        <begin position="252"/>
        <end position="300"/>
    </location>
</feature>
<evidence type="ECO:0000313" key="3">
    <source>
        <dbReference type="Proteomes" id="UP000271098"/>
    </source>
</evidence>
<evidence type="ECO:0000256" key="1">
    <source>
        <dbReference type="SAM" id="MobiDB-lite"/>
    </source>
</evidence>
<feature type="region of interest" description="Disordered" evidence="1">
    <location>
        <begin position="1"/>
        <end position="21"/>
    </location>
</feature>
<evidence type="ECO:0000313" key="4">
    <source>
        <dbReference type="WBParaSite" id="GPUH_0002313801-mRNA-1"/>
    </source>
</evidence>
<organism evidence="4">
    <name type="scientific">Gongylonema pulchrum</name>
    <dbReference type="NCBI Taxonomy" id="637853"/>
    <lineage>
        <taxon>Eukaryota</taxon>
        <taxon>Metazoa</taxon>
        <taxon>Ecdysozoa</taxon>
        <taxon>Nematoda</taxon>
        <taxon>Chromadorea</taxon>
        <taxon>Rhabditida</taxon>
        <taxon>Spirurina</taxon>
        <taxon>Spiruromorpha</taxon>
        <taxon>Spiruroidea</taxon>
        <taxon>Gongylonematidae</taxon>
        <taxon>Gongylonema</taxon>
    </lineage>
</organism>
<sequence>KLKRKQSQKLKRKQSQKEVKLAAVSKRTSAVGDSAVTRQTTALSKSEAFFYLNSRRRFIAPIARSETKQQQQQQQRESILSTKTQNVEDGITGTHSPAGLEPAVKKMNVYRKKGDNVDGLKEQNATVSTVTSLAAESEVHVSTFIRELMGLPIVQTLNDFELNFGKQKQSELPLTSISDSREIDEKSVKKLSLEEYKKRKGTTISAKGGSCSRTNASSSFIPAKNVDSTDINQASVHPRAFSTLSIDKLRRRSYQERVPTSNTAASKSTEQPNVTQTSSRQTSTNELHLTTSASSPPALPVEVINCESRLPLEDPLRLTLGSEERSSGGDTTVAVSPAAQSVPSTTTDQSANLQGNSVSSGQVDLQPAENKSPTASRN</sequence>
<keyword evidence="3" id="KW-1185">Reference proteome</keyword>
<protein>
    <submittedName>
        <fullName evidence="4">Flocculation protein FLO11-like</fullName>
    </submittedName>
</protein>
<feature type="compositionally biased region" description="Polar residues" evidence="1">
    <location>
        <begin position="258"/>
        <end position="295"/>
    </location>
</feature>
<name>A0A183EQ68_9BILA</name>